<organism evidence="2 3">
    <name type="scientific">Shewanella loihica (strain ATCC BAA-1088 / PV-4)</name>
    <dbReference type="NCBI Taxonomy" id="323850"/>
    <lineage>
        <taxon>Bacteria</taxon>
        <taxon>Pseudomonadati</taxon>
        <taxon>Pseudomonadota</taxon>
        <taxon>Gammaproteobacteria</taxon>
        <taxon>Alteromonadales</taxon>
        <taxon>Shewanellaceae</taxon>
        <taxon>Shewanella</taxon>
    </lineage>
</organism>
<dbReference type="Gene3D" id="3.30.200.20">
    <property type="entry name" value="Phosphorylase Kinase, domain 1"/>
    <property type="match status" value="1"/>
</dbReference>
<evidence type="ECO:0000313" key="3">
    <source>
        <dbReference type="Proteomes" id="UP000001558"/>
    </source>
</evidence>
<dbReference type="AlphaFoldDB" id="A3QDQ7"/>
<evidence type="ECO:0000259" key="1">
    <source>
        <dbReference type="Pfam" id="PF01636"/>
    </source>
</evidence>
<dbReference type="InterPro" id="IPR011009">
    <property type="entry name" value="Kinase-like_dom_sf"/>
</dbReference>
<dbReference type="EMBL" id="CP000606">
    <property type="protein sequence ID" value="ABO23605.1"/>
    <property type="molecule type" value="Genomic_DNA"/>
</dbReference>
<proteinExistence type="predicted"/>
<dbReference type="KEGG" id="slo:Shew_1738"/>
<gene>
    <name evidence="2" type="ordered locus">Shew_1738</name>
</gene>
<dbReference type="eggNOG" id="COG0510">
    <property type="taxonomic scope" value="Bacteria"/>
</dbReference>
<dbReference type="HOGENOM" id="CLU_778206_0_0_6"/>
<reference evidence="2 3" key="1">
    <citation type="submission" date="2007-03" db="EMBL/GenBank/DDBJ databases">
        <title>Complete sequence of Shewanella loihica PV-4.</title>
        <authorList>
            <consortium name="US DOE Joint Genome Institute"/>
            <person name="Copeland A."/>
            <person name="Lucas S."/>
            <person name="Lapidus A."/>
            <person name="Barry K."/>
            <person name="Detter J.C."/>
            <person name="Glavina del Rio T."/>
            <person name="Hammon N."/>
            <person name="Israni S."/>
            <person name="Dalin E."/>
            <person name="Tice H."/>
            <person name="Pitluck S."/>
            <person name="Chain P."/>
            <person name="Malfatti S."/>
            <person name="Shin M."/>
            <person name="Vergez L."/>
            <person name="Schmutz J."/>
            <person name="Larimer F."/>
            <person name="Land M."/>
            <person name="Hauser L."/>
            <person name="Kyrpides N."/>
            <person name="Mikhailova N."/>
            <person name="Romine M.F."/>
            <person name="Serres G."/>
            <person name="Fredrickson J."/>
            <person name="Tiedje J."/>
            <person name="Richardson P."/>
        </authorList>
    </citation>
    <scope>NUCLEOTIDE SEQUENCE [LARGE SCALE GENOMIC DNA]</scope>
    <source>
        <strain evidence="3">ATCC BAA-1088 / PV-4</strain>
    </source>
</reference>
<feature type="domain" description="Aminoglycoside phosphotransferase" evidence="1">
    <location>
        <begin position="42"/>
        <end position="299"/>
    </location>
</feature>
<keyword evidence="3" id="KW-1185">Reference proteome</keyword>
<dbReference type="GO" id="GO:0016740">
    <property type="term" value="F:transferase activity"/>
    <property type="evidence" value="ECO:0007669"/>
    <property type="project" value="UniProtKB-KW"/>
</dbReference>
<dbReference type="Pfam" id="PF01636">
    <property type="entry name" value="APH"/>
    <property type="match status" value="1"/>
</dbReference>
<dbReference type="PANTHER" id="PTHR40086:SF1">
    <property type="entry name" value="CELL CYCLE REGULATOR CCRZ"/>
    <property type="match status" value="1"/>
</dbReference>
<name>A3QDQ7_SHELP</name>
<dbReference type="STRING" id="323850.Shew_1738"/>
<protein>
    <submittedName>
        <fullName evidence="2">Aminoglycoside phosphotransferase</fullName>
    </submittedName>
</protein>
<dbReference type="InterPro" id="IPR002575">
    <property type="entry name" value="Aminoglycoside_PTrfase"/>
</dbReference>
<sequence>MSADGSAGANSTLLARLIGSLPEAVKLRLSDLGCPLDESTQIQVLSRGLSNQNYHLSRDNQHLVLRVNSQASSQISARDHEVANWRLAEVHGLAPALLYVAPGNSCYLSRFIDTGEDWSRLMTANPAHPLQEECVSRPDAEVLLLDLLKGLAQLPLPKNPISVTEQWRRYFGQLEMIAESLDAASTDKASLDAVGSTDLPISYLEPWKTRWQALKAHLVRVDDVLEQLNACALAPQYSHRDLNPHNLLISQGKLWCIDYEYACSSHPLVDLASVLATHRLSSEQRHRLILGYLNDHPKLNDKALAAIPSALALYWYFAACWALLMASQGEGILKQTVQKTVLQSVEKTVPQTQGESDASLPHSVSDYLQCFDDFMVLVG</sequence>
<keyword evidence="2" id="KW-0808">Transferase</keyword>
<dbReference type="Gene3D" id="3.90.1200.10">
    <property type="match status" value="1"/>
</dbReference>
<dbReference type="SUPFAM" id="SSF56112">
    <property type="entry name" value="Protein kinase-like (PK-like)"/>
    <property type="match status" value="1"/>
</dbReference>
<evidence type="ECO:0000313" key="2">
    <source>
        <dbReference type="EMBL" id="ABO23605.1"/>
    </source>
</evidence>
<dbReference type="OrthoDB" id="179763at2"/>
<dbReference type="InterPro" id="IPR052077">
    <property type="entry name" value="CcrZ_PhaseVar_Mediator"/>
</dbReference>
<dbReference type="RefSeq" id="WP_011865537.1">
    <property type="nucleotide sequence ID" value="NC_009092.1"/>
</dbReference>
<accession>A3QDQ7</accession>
<dbReference type="PANTHER" id="PTHR40086">
    <property type="entry name" value="PHOSPHOTRANSFERASE YTMP-RELATED"/>
    <property type="match status" value="1"/>
</dbReference>
<dbReference type="Proteomes" id="UP000001558">
    <property type="component" value="Chromosome"/>
</dbReference>